<evidence type="ECO:0000259" key="2">
    <source>
        <dbReference type="Pfam" id="PF00296"/>
    </source>
</evidence>
<keyword evidence="4" id="KW-1185">Reference proteome</keyword>
<dbReference type="AlphaFoldDB" id="A0A433XCB1"/>
<dbReference type="OrthoDB" id="9780518at2"/>
<dbReference type="Gene3D" id="3.20.20.30">
    <property type="entry name" value="Luciferase-like domain"/>
    <property type="match status" value="1"/>
</dbReference>
<evidence type="ECO:0000256" key="1">
    <source>
        <dbReference type="ARBA" id="ARBA00007789"/>
    </source>
</evidence>
<dbReference type="GO" id="GO:0005829">
    <property type="term" value="C:cytosol"/>
    <property type="evidence" value="ECO:0007669"/>
    <property type="project" value="TreeGrafter"/>
</dbReference>
<dbReference type="InterPro" id="IPR019949">
    <property type="entry name" value="CmoO-like"/>
</dbReference>
<dbReference type="Proteomes" id="UP000272464">
    <property type="component" value="Unassembled WGS sequence"/>
</dbReference>
<reference evidence="3 4" key="1">
    <citation type="submission" date="2018-12" db="EMBL/GenBank/DDBJ databases">
        <authorList>
            <person name="Sun L."/>
            <person name="Chen Z."/>
        </authorList>
    </citation>
    <scope>NUCLEOTIDE SEQUENCE [LARGE SCALE GENOMIC DNA]</scope>
    <source>
        <strain evidence="3 4">3-5-3</strain>
    </source>
</reference>
<dbReference type="SUPFAM" id="SSF51679">
    <property type="entry name" value="Bacterial luciferase-like"/>
    <property type="match status" value="1"/>
</dbReference>
<dbReference type="InterPro" id="IPR050766">
    <property type="entry name" value="Bact_Lucif_Oxidored"/>
</dbReference>
<evidence type="ECO:0000313" key="4">
    <source>
        <dbReference type="Proteomes" id="UP000272464"/>
    </source>
</evidence>
<dbReference type="NCBIfam" id="TIGR03558">
    <property type="entry name" value="oxido_grp_1"/>
    <property type="match status" value="1"/>
</dbReference>
<dbReference type="RefSeq" id="WP_127199167.1">
    <property type="nucleotide sequence ID" value="NZ_RZNX01000003.1"/>
</dbReference>
<dbReference type="InterPro" id="IPR036661">
    <property type="entry name" value="Luciferase-like_sf"/>
</dbReference>
<accession>A0A433XCB1</accession>
<dbReference type="InterPro" id="IPR011251">
    <property type="entry name" value="Luciferase-like_dom"/>
</dbReference>
<dbReference type="PANTHER" id="PTHR30137">
    <property type="entry name" value="LUCIFERASE-LIKE MONOOXYGENASE"/>
    <property type="match status" value="1"/>
</dbReference>
<organism evidence="3 4">
    <name type="scientific">Paenibacillus zeisoli</name>
    <dbReference type="NCBI Taxonomy" id="2496267"/>
    <lineage>
        <taxon>Bacteria</taxon>
        <taxon>Bacillati</taxon>
        <taxon>Bacillota</taxon>
        <taxon>Bacilli</taxon>
        <taxon>Bacillales</taxon>
        <taxon>Paenibacillaceae</taxon>
        <taxon>Paenibacillus</taxon>
    </lineage>
</organism>
<name>A0A433XCB1_9BACL</name>
<sequence length="346" mass="37955">MGIQLSILDQSPIFGDETPEEAFQHTVELAQIAERLGYSRFWVSEHHDGDRVAGSSPEVLIAYLLAKTNRIRIGSGGVMLQHYSPYKVAENFNVLSSLAPGRVDLGIGRAPGGLPRSTRALQQGTEDGGDLTGKLKELSEYVHNRLAEDHPLAGLRATPLPGQPAEIYLLGASLSSAELAAELGLPYVFALFINSDPVVAEDAFAAYHQSFNYTNGTKPQPILALPVLVAETDAEADELASQQKLYKVYLDSGKKVTVGSLEQAEEFGRQSNENYRIEEQQAEITKGSKETVRRKLLEVGERYGVVEYIVITALQDFGKRVRSYELLKEAFTEAAVVHTEGSFKEE</sequence>
<feature type="domain" description="Luciferase-like" evidence="2">
    <location>
        <begin position="6"/>
        <end position="309"/>
    </location>
</feature>
<dbReference type="PANTHER" id="PTHR30137:SF19">
    <property type="entry name" value="LUCIFERASE-LIKE MONOOXYGENASE"/>
    <property type="match status" value="1"/>
</dbReference>
<comment type="similarity">
    <text evidence="1">To bacterial alkanal monooxygenase alpha and beta chains.</text>
</comment>
<protein>
    <submittedName>
        <fullName evidence="3">LLM class flavin-dependent oxidoreductase</fullName>
    </submittedName>
</protein>
<gene>
    <name evidence="3" type="ORF">EJP77_10395</name>
</gene>
<evidence type="ECO:0000313" key="3">
    <source>
        <dbReference type="EMBL" id="RUT31787.1"/>
    </source>
</evidence>
<proteinExistence type="predicted"/>
<dbReference type="Pfam" id="PF00296">
    <property type="entry name" value="Bac_luciferase"/>
    <property type="match status" value="1"/>
</dbReference>
<dbReference type="GO" id="GO:0016705">
    <property type="term" value="F:oxidoreductase activity, acting on paired donors, with incorporation or reduction of molecular oxygen"/>
    <property type="evidence" value="ECO:0007669"/>
    <property type="project" value="InterPro"/>
</dbReference>
<dbReference type="FunFam" id="3.20.20.30:FF:000002">
    <property type="entry name" value="LLM class flavin-dependent oxidoreductase"/>
    <property type="match status" value="1"/>
</dbReference>
<comment type="caution">
    <text evidence="3">The sequence shown here is derived from an EMBL/GenBank/DDBJ whole genome shotgun (WGS) entry which is preliminary data.</text>
</comment>
<dbReference type="EMBL" id="RZNX01000003">
    <property type="protein sequence ID" value="RUT31787.1"/>
    <property type="molecule type" value="Genomic_DNA"/>
</dbReference>